<protein>
    <recommendedName>
        <fullName evidence="5">Polymyxin resistance protein PmrD</fullName>
    </recommendedName>
</protein>
<dbReference type="Pfam" id="PF11183">
    <property type="entry name" value="PmrD"/>
    <property type="match status" value="1"/>
</dbReference>
<evidence type="ECO:0000313" key="3">
    <source>
        <dbReference type="Proteomes" id="UP000007257"/>
    </source>
</evidence>
<dbReference type="InterPro" id="IPR038679">
    <property type="entry name" value="PmrD_sf"/>
</dbReference>
<evidence type="ECO:0000313" key="1">
    <source>
        <dbReference type="EMBL" id="ADW74824.1"/>
    </source>
</evidence>
<dbReference type="Gene3D" id="2.40.50.650">
    <property type="match status" value="1"/>
</dbReference>
<dbReference type="EMBL" id="CP002505">
    <property type="protein sequence ID" value="ADW74824.1"/>
    <property type="molecule type" value="Genomic_DNA"/>
</dbReference>
<dbReference type="EMBL" id="JBHUCJ010000002">
    <property type="protein sequence ID" value="MFD3222244.1"/>
    <property type="molecule type" value="Genomic_DNA"/>
</dbReference>
<sequence>MEWKIIDILNIPQTGLKYICIQAFKNLKLILSVDNDFKLQTGDTLEITPEGYSLNRHQAQSLKIHRMMPYCQQRWQSLSIQ</sequence>
<dbReference type="HOGENOM" id="CLU_2571328_0_0_6"/>
<organism evidence="1 3">
    <name type="scientific">Rahnella sp. (strain Y9602)</name>
    <dbReference type="NCBI Taxonomy" id="2703885"/>
    <lineage>
        <taxon>Bacteria</taxon>
        <taxon>Pseudomonadati</taxon>
        <taxon>Pseudomonadota</taxon>
        <taxon>Gammaproteobacteria</taxon>
        <taxon>Enterobacterales</taxon>
        <taxon>Yersiniaceae</taxon>
        <taxon>Rahnella</taxon>
    </lineage>
</organism>
<proteinExistence type="predicted"/>
<keyword evidence="4" id="KW-1185">Reference proteome</keyword>
<accession>A0A0H3FIQ9</accession>
<dbReference type="Proteomes" id="UP000007257">
    <property type="component" value="Chromosome"/>
</dbReference>
<reference evidence="3" key="1">
    <citation type="submission" date="2011-01" db="EMBL/GenBank/DDBJ databases">
        <title>Complete sequence of chromosome of Rahnella sp. Y9602.</title>
        <authorList>
            <consortium name="US DOE Joint Genome Institute"/>
            <person name="Lucas S."/>
            <person name="Copeland A."/>
            <person name="Lapidus A."/>
            <person name="Cheng J.-F."/>
            <person name="Goodwin L."/>
            <person name="Pitluck S."/>
            <person name="Lu M."/>
            <person name="Detter J.C."/>
            <person name="Han C."/>
            <person name="Tapia R."/>
            <person name="Land M."/>
            <person name="Hauser L."/>
            <person name="Kyrpides N."/>
            <person name="Ivanova N."/>
            <person name="Ovchinnikova G."/>
            <person name="Pagani I."/>
            <person name="Sobecky P.A."/>
            <person name="Martinez R.J."/>
            <person name="Woyke T."/>
        </authorList>
    </citation>
    <scope>NUCLEOTIDE SEQUENCE [LARGE SCALE GENOMIC DNA]</scope>
    <source>
        <strain evidence="3">Y9602</strain>
    </source>
</reference>
<dbReference type="eggNOG" id="ENOG5031RQ9">
    <property type="taxonomic scope" value="Bacteria"/>
</dbReference>
<dbReference type="GeneID" id="95416184"/>
<dbReference type="OrthoDB" id="6555626at2"/>
<evidence type="ECO:0008006" key="5">
    <source>
        <dbReference type="Google" id="ProtNLM"/>
    </source>
</evidence>
<reference evidence="1 3" key="2">
    <citation type="journal article" date="2012" name="J. Bacteriol.">
        <title>Complete Genome Sequence of Rahnella sp. Strain Y9602, a Gammaproteobacterium Isolate from Metal- and Radionuclide-Contaminated Soil.</title>
        <authorList>
            <person name="Martinez R.J."/>
            <person name="Bruce D."/>
            <person name="Detter C."/>
            <person name="Goodwin L.A."/>
            <person name="Han J."/>
            <person name="Han C.S."/>
            <person name="Held B."/>
            <person name="Land M.L."/>
            <person name="Mikhailova N."/>
            <person name="Nolan M."/>
            <person name="Pennacchio L."/>
            <person name="Pitluck S."/>
            <person name="Tapia R."/>
            <person name="Woyke T."/>
            <person name="Sobecky P.A."/>
        </authorList>
    </citation>
    <scope>NUCLEOTIDE SEQUENCE [LARGE SCALE GENOMIC DNA]</scope>
    <source>
        <strain evidence="1 3">Y9602</strain>
    </source>
</reference>
<dbReference type="KEGG" id="rah:Rahaq_3230"/>
<evidence type="ECO:0000313" key="4">
    <source>
        <dbReference type="Proteomes" id="UP001598201"/>
    </source>
</evidence>
<dbReference type="InterPro" id="IPR044854">
    <property type="entry name" value="IraM/PmrD"/>
</dbReference>
<evidence type="ECO:0000313" key="2">
    <source>
        <dbReference type="EMBL" id="MFD3222244.1"/>
    </source>
</evidence>
<gene>
    <name evidence="1" type="ordered locus">Rahaq_3230</name>
    <name evidence="2" type="ORF">ACFPK4_01735</name>
</gene>
<reference evidence="2 4" key="3">
    <citation type="submission" date="2024-09" db="EMBL/GenBank/DDBJ databases">
        <title>Genomes of Rahnella.</title>
        <authorList>
            <person name="Mnguni F.C."/>
            <person name="Shin G.Y."/>
            <person name="Coutinho T."/>
        </authorList>
    </citation>
    <scope>NUCLEOTIDE SEQUENCE [LARGE SCALE GENOMIC DNA]</scope>
    <source>
        <strain evidence="2 4">20WA0057</strain>
    </source>
</reference>
<dbReference type="Proteomes" id="UP001598201">
    <property type="component" value="Unassembled WGS sequence"/>
</dbReference>
<dbReference type="RefSeq" id="WP_013576519.1">
    <property type="nucleotide sequence ID" value="NC_015061.1"/>
</dbReference>
<name>A0A0H3FIQ9_RAHSY</name>
<dbReference type="AlphaFoldDB" id="A0A0H3FIQ9"/>